<dbReference type="GO" id="GO:0009360">
    <property type="term" value="C:DNA polymerase III complex"/>
    <property type="evidence" value="ECO:0007669"/>
    <property type="project" value="InterPro"/>
</dbReference>
<comment type="function">
    <text evidence="10">Confers DNA tethering and processivity to DNA polymerases and other proteins. Acts as a clamp, forming a ring around DNA (a reaction catalyzed by the clamp-loading complex) which diffuses in an ATP-independent manner freely and bidirectionally along dsDNA. Initially characterized for its ability to contact the catalytic subunit of DNA polymerase III (Pol III), a complex, multichain enzyme responsible for most of the replicative synthesis in bacteria; Pol III exhibits 3'-5' exonuclease proofreading activity. The beta chain is required for initiation of replication as well as for processivity of DNA replication.</text>
</comment>
<evidence type="ECO:0000313" key="15">
    <source>
        <dbReference type="Proteomes" id="UP000322079"/>
    </source>
</evidence>
<comment type="subunit">
    <text evidence="10">Forms a ring-shaped head-to-tail homodimer around DNA.</text>
</comment>
<dbReference type="GO" id="GO:0005737">
    <property type="term" value="C:cytoplasm"/>
    <property type="evidence" value="ECO:0007669"/>
    <property type="project" value="UniProtKB-SubCell"/>
</dbReference>
<protein>
    <recommendedName>
        <fullName evidence="3 10">Beta sliding clamp</fullName>
    </recommendedName>
</protein>
<dbReference type="Pfam" id="PF02768">
    <property type="entry name" value="DNA_pol3_beta_3"/>
    <property type="match status" value="1"/>
</dbReference>
<evidence type="ECO:0000256" key="3">
    <source>
        <dbReference type="ARBA" id="ARBA00021035"/>
    </source>
</evidence>
<evidence type="ECO:0000313" key="14">
    <source>
        <dbReference type="EMBL" id="QEL57527.1"/>
    </source>
</evidence>
<evidence type="ECO:0000259" key="11">
    <source>
        <dbReference type="Pfam" id="PF00712"/>
    </source>
</evidence>
<dbReference type="CDD" id="cd00140">
    <property type="entry name" value="beta_clamp"/>
    <property type="match status" value="1"/>
</dbReference>
<keyword evidence="5 10" id="KW-0808">Transferase</keyword>
<feature type="domain" description="DNA polymerase III beta sliding clamp C-terminal" evidence="13">
    <location>
        <begin position="251"/>
        <end position="370"/>
    </location>
</feature>
<dbReference type="SMART" id="SM00480">
    <property type="entry name" value="POL3Bc"/>
    <property type="match status" value="1"/>
</dbReference>
<gene>
    <name evidence="14" type="ORF">FYK34_19095</name>
</gene>
<proteinExistence type="inferred from homology"/>
<dbReference type="Gene3D" id="3.10.150.10">
    <property type="entry name" value="DNA Polymerase III, subunit A, domain 2"/>
    <property type="match status" value="3"/>
</dbReference>
<dbReference type="InterPro" id="IPR001001">
    <property type="entry name" value="DNA_polIII_beta"/>
</dbReference>
<dbReference type="EMBL" id="CP043473">
    <property type="protein sequence ID" value="QEL57527.1"/>
    <property type="molecule type" value="Genomic_DNA"/>
</dbReference>
<evidence type="ECO:0000256" key="9">
    <source>
        <dbReference type="ARBA" id="ARBA00023125"/>
    </source>
</evidence>
<dbReference type="SUPFAM" id="SSF55979">
    <property type="entry name" value="DNA clamp"/>
    <property type="match status" value="3"/>
</dbReference>
<dbReference type="GO" id="GO:0006271">
    <property type="term" value="P:DNA strand elongation involved in DNA replication"/>
    <property type="evidence" value="ECO:0007669"/>
    <property type="project" value="TreeGrafter"/>
</dbReference>
<dbReference type="InterPro" id="IPR046938">
    <property type="entry name" value="DNA_clamp_sf"/>
</dbReference>
<dbReference type="Pfam" id="PF00712">
    <property type="entry name" value="DNA_pol3_beta"/>
    <property type="match status" value="1"/>
</dbReference>
<dbReference type="PANTHER" id="PTHR30478:SF0">
    <property type="entry name" value="BETA SLIDING CLAMP"/>
    <property type="match status" value="1"/>
</dbReference>
<dbReference type="GO" id="GO:0003677">
    <property type="term" value="F:DNA binding"/>
    <property type="evidence" value="ECO:0007669"/>
    <property type="project" value="UniProtKB-UniRule"/>
</dbReference>
<dbReference type="KEGG" id="chrm:FYK34_19095"/>
<evidence type="ECO:0000256" key="4">
    <source>
        <dbReference type="ARBA" id="ARBA00022490"/>
    </source>
</evidence>
<dbReference type="NCBIfam" id="TIGR00663">
    <property type="entry name" value="dnan"/>
    <property type="match status" value="1"/>
</dbReference>
<evidence type="ECO:0000259" key="12">
    <source>
        <dbReference type="Pfam" id="PF02767"/>
    </source>
</evidence>
<evidence type="ECO:0000256" key="5">
    <source>
        <dbReference type="ARBA" id="ARBA00022679"/>
    </source>
</evidence>
<evidence type="ECO:0000256" key="8">
    <source>
        <dbReference type="ARBA" id="ARBA00022932"/>
    </source>
</evidence>
<reference evidence="14 15" key="1">
    <citation type="submission" date="2019-08" db="EMBL/GenBank/DDBJ databases">
        <title>Chromobacterium paludis, a novel bacterium isolated from a Maryland marsh pond.</title>
        <authorList>
            <person name="Blackburn M.B."/>
            <person name="Gundersen-Rindal D.E."/>
        </authorList>
    </citation>
    <scope>NUCLEOTIDE SEQUENCE [LARGE SCALE GENOMIC DNA]</scope>
    <source>
        <strain evidence="15">IIBBL 257-1</strain>
    </source>
</reference>
<keyword evidence="4 10" id="KW-0963">Cytoplasm</keyword>
<dbReference type="PIRSF" id="PIRSF000804">
    <property type="entry name" value="DNA_pol_III_b"/>
    <property type="match status" value="1"/>
</dbReference>
<evidence type="ECO:0000256" key="10">
    <source>
        <dbReference type="PIRNR" id="PIRNR000804"/>
    </source>
</evidence>
<name>A0A5C1DN62_9NEIS</name>
<keyword evidence="8 10" id="KW-0239">DNA-directed DNA polymerase</keyword>
<keyword evidence="7 10" id="KW-0235">DNA replication</keyword>
<dbReference type="AlphaFoldDB" id="A0A5C1DN62"/>
<keyword evidence="15" id="KW-1185">Reference proteome</keyword>
<keyword evidence="6 10" id="KW-0548">Nucleotidyltransferase</keyword>
<evidence type="ECO:0000259" key="13">
    <source>
        <dbReference type="Pfam" id="PF02768"/>
    </source>
</evidence>
<dbReference type="Pfam" id="PF02767">
    <property type="entry name" value="DNA_pol3_beta_2"/>
    <property type="match status" value="1"/>
</dbReference>
<comment type="similarity">
    <text evidence="2 10">Belongs to the beta sliding clamp family.</text>
</comment>
<evidence type="ECO:0000256" key="2">
    <source>
        <dbReference type="ARBA" id="ARBA00010752"/>
    </source>
</evidence>
<dbReference type="InterPro" id="IPR022634">
    <property type="entry name" value="DNA_polIII_beta_N"/>
</dbReference>
<keyword evidence="9" id="KW-0238">DNA-binding</keyword>
<evidence type="ECO:0000256" key="7">
    <source>
        <dbReference type="ARBA" id="ARBA00022705"/>
    </source>
</evidence>
<feature type="domain" description="DNA polymerase III beta sliding clamp central" evidence="12">
    <location>
        <begin position="135"/>
        <end position="248"/>
    </location>
</feature>
<evidence type="ECO:0000256" key="6">
    <source>
        <dbReference type="ARBA" id="ARBA00022695"/>
    </source>
</evidence>
<organism evidence="14 15">
    <name type="scientific">Chromobacterium paludis</name>
    <dbReference type="NCBI Taxonomy" id="2605945"/>
    <lineage>
        <taxon>Bacteria</taxon>
        <taxon>Pseudomonadati</taxon>
        <taxon>Pseudomonadota</taxon>
        <taxon>Betaproteobacteria</taxon>
        <taxon>Neisseriales</taxon>
        <taxon>Chromobacteriaceae</taxon>
        <taxon>Chromobacterium</taxon>
    </lineage>
</organism>
<evidence type="ECO:0000256" key="1">
    <source>
        <dbReference type="ARBA" id="ARBA00004496"/>
    </source>
</evidence>
<feature type="domain" description="DNA polymerase III beta sliding clamp N-terminal" evidence="11">
    <location>
        <begin position="7"/>
        <end position="123"/>
    </location>
</feature>
<dbReference type="Proteomes" id="UP000322079">
    <property type="component" value="Chromosome"/>
</dbReference>
<accession>A0A5C1DN62</accession>
<dbReference type="InterPro" id="IPR022635">
    <property type="entry name" value="DNA_polIII_beta_C"/>
</dbReference>
<dbReference type="GO" id="GO:0008408">
    <property type="term" value="F:3'-5' exonuclease activity"/>
    <property type="evidence" value="ECO:0007669"/>
    <property type="project" value="InterPro"/>
</dbReference>
<sequence>MLEPDMLLRADRDTLLAPLAAVCGVVERRHTLPILSHALLAADGENLTLTASDLEIQVESRRAIRAEQAFRLCVPARKLLDILRALPAGCGLQLKRQGGQLLLLAAGSRFQLQTLPAEDFPLLTPDGAASAAIELNPAELKHKLDQVLYAMAGGDIRPYLNALLLQLDAGELKLIASDGVRLAIQRYPLAGAHAERKLLLPRKAALALHKLLGEQTAPLQLSLGEKQLHCQLGDTQLRAKLVDARAPDYLRLLPDHHDCELTLPRQALLEAVQRVAVLAHAKFRQLELAIRPGQLALRCHNAELEEAEETLPLDWQGAPLQASFNLGYLQDVLQSQQAEQLRFGLGQGQRGMLITNPDDPHFQYLAMPMRG</sequence>
<dbReference type="InterPro" id="IPR022637">
    <property type="entry name" value="DNA_polIII_beta_cen"/>
</dbReference>
<comment type="subcellular location">
    <subcellularLocation>
        <location evidence="1 10">Cytoplasm</location>
    </subcellularLocation>
</comment>
<dbReference type="PANTHER" id="PTHR30478">
    <property type="entry name" value="DNA POLYMERASE III SUBUNIT BETA"/>
    <property type="match status" value="1"/>
</dbReference>
<dbReference type="GO" id="GO:0003887">
    <property type="term" value="F:DNA-directed DNA polymerase activity"/>
    <property type="evidence" value="ECO:0007669"/>
    <property type="project" value="UniProtKB-UniRule"/>
</dbReference>